<sequence>MAVPQPGVQHELEKQLNSYRELIGHLRAHLSANPKAMTLLANTPFQPGGQLDLFDEPPPPGQNFTLVTPIQNQKFFASPSPVDHIDRSIPGDVTPGGASLKQIDELKRQVNAAEKKLMETDEQMKREIEDRETLESENMQLHNRIAALDRQLRRTQDEFDEAMTRRDLAHQRKLKELSDQLEEEIRKTSRLSTQNRDLEMQLTELRNVAEPDEDIFNDQWESMRAKLRADVNHYKQSYELLQEEFDRFRAQNDPVTIQEQKLSKYQSKQRRILAHDPSKILDLPDLGRPAGRSECQSF</sequence>
<dbReference type="EMBL" id="UZAN01043443">
    <property type="protein sequence ID" value="VDP78378.1"/>
    <property type="molecule type" value="Genomic_DNA"/>
</dbReference>
<feature type="coiled-coil region" evidence="1">
    <location>
        <begin position="103"/>
        <end position="251"/>
    </location>
</feature>
<evidence type="ECO:0000313" key="2">
    <source>
        <dbReference type="EMBL" id="VDP78378.1"/>
    </source>
</evidence>
<proteinExistence type="predicted"/>
<accession>A0A183AHK4</accession>
<organism evidence="4">
    <name type="scientific">Echinostoma caproni</name>
    <dbReference type="NCBI Taxonomy" id="27848"/>
    <lineage>
        <taxon>Eukaryota</taxon>
        <taxon>Metazoa</taxon>
        <taxon>Spiralia</taxon>
        <taxon>Lophotrochozoa</taxon>
        <taxon>Platyhelminthes</taxon>
        <taxon>Trematoda</taxon>
        <taxon>Digenea</taxon>
        <taxon>Plagiorchiida</taxon>
        <taxon>Echinostomata</taxon>
        <taxon>Echinostomatoidea</taxon>
        <taxon>Echinostomatidae</taxon>
        <taxon>Echinostoma</taxon>
    </lineage>
</organism>
<dbReference type="WBParaSite" id="ECPE_0000645201-mRNA-1">
    <property type="protein sequence ID" value="ECPE_0000645201-mRNA-1"/>
    <property type="gene ID" value="ECPE_0000645201"/>
</dbReference>
<protein>
    <submittedName>
        <fullName evidence="4">GOLGA2L5 domain-containing protein</fullName>
    </submittedName>
</protein>
<dbReference type="Proteomes" id="UP000272942">
    <property type="component" value="Unassembled WGS sequence"/>
</dbReference>
<dbReference type="OrthoDB" id="2505895at2759"/>
<dbReference type="Gene3D" id="1.20.5.340">
    <property type="match status" value="1"/>
</dbReference>
<evidence type="ECO:0000313" key="4">
    <source>
        <dbReference type="WBParaSite" id="ECPE_0000645201-mRNA-1"/>
    </source>
</evidence>
<reference evidence="2 3" key="2">
    <citation type="submission" date="2018-11" db="EMBL/GenBank/DDBJ databases">
        <authorList>
            <consortium name="Pathogen Informatics"/>
        </authorList>
    </citation>
    <scope>NUCLEOTIDE SEQUENCE [LARGE SCALE GENOMIC DNA]</scope>
    <source>
        <strain evidence="2 3">Egypt</strain>
    </source>
</reference>
<dbReference type="AlphaFoldDB" id="A0A183AHK4"/>
<name>A0A183AHK4_9TREM</name>
<keyword evidence="1" id="KW-0175">Coiled coil</keyword>
<evidence type="ECO:0000256" key="1">
    <source>
        <dbReference type="SAM" id="Coils"/>
    </source>
</evidence>
<gene>
    <name evidence="2" type="ORF">ECPE_LOCUS6439</name>
</gene>
<keyword evidence="3" id="KW-1185">Reference proteome</keyword>
<evidence type="ECO:0000313" key="3">
    <source>
        <dbReference type="Proteomes" id="UP000272942"/>
    </source>
</evidence>
<dbReference type="SUPFAM" id="SSF90257">
    <property type="entry name" value="Myosin rod fragments"/>
    <property type="match status" value="1"/>
</dbReference>
<reference evidence="4" key="1">
    <citation type="submission" date="2016-06" db="UniProtKB">
        <authorList>
            <consortium name="WormBaseParasite"/>
        </authorList>
    </citation>
    <scope>IDENTIFICATION</scope>
</reference>